<dbReference type="Proteomes" id="UP000683520">
    <property type="component" value="Chromosome"/>
</dbReference>
<gene>
    <name evidence="1" type="ORF">I6L55_03035</name>
</gene>
<proteinExistence type="predicted"/>
<sequence>MPVDLKVIQKALKDFKTFATAIEKIFTKTPESLLTFAEKATGEKVNPKKPAADAK</sequence>
<evidence type="ECO:0000313" key="1">
    <source>
        <dbReference type="EMBL" id="QXB19075.1"/>
    </source>
</evidence>
<accession>A0ABX8KXY6</accession>
<keyword evidence="2" id="KW-1185">Reference proteome</keyword>
<dbReference type="GeneID" id="92749152"/>
<dbReference type="EMBL" id="CP077302">
    <property type="protein sequence ID" value="QXB19075.1"/>
    <property type="molecule type" value="Genomic_DNA"/>
</dbReference>
<protein>
    <submittedName>
        <fullName evidence="1">Uncharacterized protein</fullName>
    </submittedName>
</protein>
<dbReference type="RefSeq" id="WP_167594468.1">
    <property type="nucleotide sequence ID" value="NZ_CP047198.1"/>
</dbReference>
<organism evidence="1 2">
    <name type="scientific">Corynebacterium coyleae</name>
    <dbReference type="NCBI Taxonomy" id="53374"/>
    <lineage>
        <taxon>Bacteria</taxon>
        <taxon>Bacillati</taxon>
        <taxon>Actinomycetota</taxon>
        <taxon>Actinomycetes</taxon>
        <taxon>Mycobacteriales</taxon>
        <taxon>Corynebacteriaceae</taxon>
        <taxon>Corynebacterium</taxon>
    </lineage>
</organism>
<name>A0ABX8KXY6_9CORY</name>
<evidence type="ECO:0000313" key="2">
    <source>
        <dbReference type="Proteomes" id="UP000683520"/>
    </source>
</evidence>
<reference evidence="1 2" key="1">
    <citation type="submission" date="2021-06" db="EMBL/GenBank/DDBJ databases">
        <title>FDA dAtabase for Regulatory Grade micrObial Sequences (FDA-ARGOS): Supporting development and validation of Infectious Disease Dx tests.</title>
        <authorList>
            <person name="Sproer C."/>
            <person name="Gronow S."/>
            <person name="Severitt S."/>
            <person name="Schroder I."/>
            <person name="Tallon L."/>
            <person name="Sadzewicz L."/>
            <person name="Zhao X."/>
            <person name="Boylan J."/>
            <person name="Ott S."/>
            <person name="Bowen H."/>
            <person name="Vavikolanu K."/>
            <person name="Mehta A."/>
            <person name="Aluvathingal J."/>
            <person name="Nadendla S."/>
            <person name="Lowell S."/>
            <person name="Myers T."/>
            <person name="Yan Y."/>
        </authorList>
    </citation>
    <scope>NUCLEOTIDE SEQUENCE [LARGE SCALE GENOMIC DNA]</scope>
    <source>
        <strain evidence="1 2">FDAARGOS 1425</strain>
    </source>
</reference>